<organism evidence="1">
    <name type="scientific">Phenylobacterium glaciei</name>
    <dbReference type="NCBI Taxonomy" id="2803784"/>
    <lineage>
        <taxon>Bacteria</taxon>
        <taxon>Pseudomonadati</taxon>
        <taxon>Pseudomonadota</taxon>
        <taxon>Alphaproteobacteria</taxon>
        <taxon>Caulobacterales</taxon>
        <taxon>Caulobacteraceae</taxon>
        <taxon>Phenylobacterium</taxon>
    </lineage>
</organism>
<gene>
    <name evidence="1" type="ORF">JKL49_18910</name>
</gene>
<evidence type="ECO:0000313" key="1">
    <source>
        <dbReference type="EMBL" id="QQZ49185.1"/>
    </source>
</evidence>
<protein>
    <submittedName>
        <fullName evidence="1">Uncharacterized protein</fullName>
    </submittedName>
</protein>
<sequence>MVDAQGQRPAIWRVIVRTLTRLIEANPFLLGGIPAGLIANFTKRRQRLGDLLAGTYVVPVKDLAEARARLARRNMDVFD</sequence>
<reference evidence="1" key="1">
    <citation type="submission" date="2021-01" db="EMBL/GenBank/DDBJ databases">
        <title>Genome sequence of Phenylobacterium sp. 20VBR1 isolated from a valley glaceir, Ny-Alesund, Svalbard.</title>
        <authorList>
            <person name="Thomas F.A."/>
            <person name="Krishnan K.P."/>
            <person name="Sinha R.K."/>
        </authorList>
    </citation>
    <scope>NUCLEOTIDE SEQUENCE</scope>
    <source>
        <strain evidence="1">20VBR1</strain>
    </source>
</reference>
<accession>A0A974P2C4</accession>
<name>A0A974P2C4_9CAUL</name>
<dbReference type="AlphaFoldDB" id="A0A974P2C4"/>
<dbReference type="EMBL" id="CP068570">
    <property type="protein sequence ID" value="QQZ49185.1"/>
    <property type="molecule type" value="Genomic_DNA"/>
</dbReference>
<proteinExistence type="predicted"/>